<dbReference type="EMBL" id="VSSQ01008150">
    <property type="protein sequence ID" value="MPM38041.1"/>
    <property type="molecule type" value="Genomic_DNA"/>
</dbReference>
<proteinExistence type="predicted"/>
<evidence type="ECO:0000313" key="1">
    <source>
        <dbReference type="EMBL" id="MPM38041.1"/>
    </source>
</evidence>
<organism evidence="1">
    <name type="scientific">bioreactor metagenome</name>
    <dbReference type="NCBI Taxonomy" id="1076179"/>
    <lineage>
        <taxon>unclassified sequences</taxon>
        <taxon>metagenomes</taxon>
        <taxon>ecological metagenomes</taxon>
    </lineage>
</organism>
<sequence length="157" mass="17921">MLLCAEEEEREFVLRRYSRFVLPADGNVEANRESREVFCAAAAAQIYDLVELKEQAFDQFQRGFVCQCTGSEISFIIRVEILIHPPGRKRGGVALHLENDIQKPARLHRFTEGLRRALAQRVAHAGNLQEFFLAGRRLRHLARKRGIAAHEQASPLE</sequence>
<protein>
    <submittedName>
        <fullName evidence="1">Uncharacterized protein</fullName>
    </submittedName>
</protein>
<dbReference type="AlphaFoldDB" id="A0A644ZDR8"/>
<accession>A0A644ZDR8</accession>
<name>A0A644ZDR8_9ZZZZ</name>
<reference evidence="1" key="1">
    <citation type="submission" date="2019-08" db="EMBL/GenBank/DDBJ databases">
        <authorList>
            <person name="Kucharzyk K."/>
            <person name="Murdoch R.W."/>
            <person name="Higgins S."/>
            <person name="Loffler F."/>
        </authorList>
    </citation>
    <scope>NUCLEOTIDE SEQUENCE</scope>
</reference>
<comment type="caution">
    <text evidence="1">The sequence shown here is derived from an EMBL/GenBank/DDBJ whole genome shotgun (WGS) entry which is preliminary data.</text>
</comment>
<gene>
    <name evidence="1" type="ORF">SDC9_84664</name>
</gene>